<keyword evidence="1" id="KW-0238">DNA-binding</keyword>
<dbReference type="SUPFAM" id="SSF46894">
    <property type="entry name" value="C-terminal effector domain of the bipartite response regulators"/>
    <property type="match status" value="1"/>
</dbReference>
<dbReference type="Gene3D" id="3.40.50.2300">
    <property type="match status" value="1"/>
</dbReference>
<dbReference type="RefSeq" id="WP_073235753.1">
    <property type="nucleotide sequence ID" value="NZ_FQUQ01000006.1"/>
</dbReference>
<evidence type="ECO:0000313" key="6">
    <source>
        <dbReference type="Proteomes" id="UP000184287"/>
    </source>
</evidence>
<dbReference type="InterPro" id="IPR039420">
    <property type="entry name" value="WalR-like"/>
</dbReference>
<feature type="domain" description="Response regulatory" evidence="4">
    <location>
        <begin position="7"/>
        <end position="125"/>
    </location>
</feature>
<keyword evidence="6" id="KW-1185">Reference proteome</keyword>
<proteinExistence type="predicted"/>
<evidence type="ECO:0000259" key="3">
    <source>
        <dbReference type="PROSITE" id="PS50043"/>
    </source>
</evidence>
<organism evidence="5 6">
    <name type="scientific">Pedobacter caeni</name>
    <dbReference type="NCBI Taxonomy" id="288992"/>
    <lineage>
        <taxon>Bacteria</taxon>
        <taxon>Pseudomonadati</taxon>
        <taxon>Bacteroidota</taxon>
        <taxon>Sphingobacteriia</taxon>
        <taxon>Sphingobacteriales</taxon>
        <taxon>Sphingobacteriaceae</taxon>
        <taxon>Pedobacter</taxon>
    </lineage>
</organism>
<dbReference type="Pfam" id="PF00196">
    <property type="entry name" value="GerE"/>
    <property type="match status" value="1"/>
</dbReference>
<keyword evidence="2" id="KW-0597">Phosphoprotein</keyword>
<dbReference type="SMART" id="SM00421">
    <property type="entry name" value="HTH_LUXR"/>
    <property type="match status" value="1"/>
</dbReference>
<dbReference type="PANTHER" id="PTHR43214:SF17">
    <property type="entry name" value="TRANSCRIPTIONAL REGULATORY PROTEIN RCSB"/>
    <property type="match status" value="1"/>
</dbReference>
<feature type="domain" description="HTH luxR-type" evidence="3">
    <location>
        <begin position="143"/>
        <end position="208"/>
    </location>
</feature>
<reference evidence="6" key="1">
    <citation type="submission" date="2016-11" db="EMBL/GenBank/DDBJ databases">
        <authorList>
            <person name="Varghese N."/>
            <person name="Submissions S."/>
        </authorList>
    </citation>
    <scope>NUCLEOTIDE SEQUENCE [LARGE SCALE GENOMIC DNA]</scope>
    <source>
        <strain evidence="6">DSM 16990</strain>
    </source>
</reference>
<dbReference type="InterPro" id="IPR011006">
    <property type="entry name" value="CheY-like_superfamily"/>
</dbReference>
<evidence type="ECO:0000256" key="2">
    <source>
        <dbReference type="PROSITE-ProRule" id="PRU00169"/>
    </source>
</evidence>
<protein>
    <submittedName>
        <fullName evidence="5">Two component transcriptional regulator, LuxR family</fullName>
    </submittedName>
</protein>
<evidence type="ECO:0000259" key="4">
    <source>
        <dbReference type="PROSITE" id="PS50110"/>
    </source>
</evidence>
<evidence type="ECO:0000256" key="1">
    <source>
        <dbReference type="ARBA" id="ARBA00023125"/>
    </source>
</evidence>
<dbReference type="AlphaFoldDB" id="A0A1M5KLA9"/>
<dbReference type="OrthoDB" id="9797341at2"/>
<accession>A0A1M5KLA9</accession>
<dbReference type="PRINTS" id="PR00038">
    <property type="entry name" value="HTHLUXR"/>
</dbReference>
<dbReference type="Pfam" id="PF00072">
    <property type="entry name" value="Response_reg"/>
    <property type="match status" value="1"/>
</dbReference>
<dbReference type="GO" id="GO:0006355">
    <property type="term" value="P:regulation of DNA-templated transcription"/>
    <property type="evidence" value="ECO:0007669"/>
    <property type="project" value="InterPro"/>
</dbReference>
<dbReference type="InterPro" id="IPR016032">
    <property type="entry name" value="Sig_transdc_resp-reg_C-effctor"/>
</dbReference>
<dbReference type="SUPFAM" id="SSF52172">
    <property type="entry name" value="CheY-like"/>
    <property type="match status" value="1"/>
</dbReference>
<dbReference type="InterPro" id="IPR036388">
    <property type="entry name" value="WH-like_DNA-bd_sf"/>
</dbReference>
<dbReference type="PROSITE" id="PS50110">
    <property type="entry name" value="RESPONSE_REGULATORY"/>
    <property type="match status" value="1"/>
</dbReference>
<dbReference type="Gene3D" id="1.10.10.10">
    <property type="entry name" value="Winged helix-like DNA-binding domain superfamily/Winged helix DNA-binding domain"/>
    <property type="match status" value="1"/>
</dbReference>
<feature type="modified residue" description="4-aspartylphosphate" evidence="2">
    <location>
        <position position="60"/>
    </location>
</feature>
<dbReference type="GO" id="GO:0003677">
    <property type="term" value="F:DNA binding"/>
    <property type="evidence" value="ECO:0007669"/>
    <property type="project" value="UniProtKB-KW"/>
</dbReference>
<gene>
    <name evidence="5" type="ORF">SAMN04488522_1063</name>
</gene>
<name>A0A1M5KLA9_9SPHI</name>
<dbReference type="GO" id="GO:0000160">
    <property type="term" value="P:phosphorelay signal transduction system"/>
    <property type="evidence" value="ECO:0007669"/>
    <property type="project" value="InterPro"/>
</dbReference>
<dbReference type="InterPro" id="IPR001789">
    <property type="entry name" value="Sig_transdc_resp-reg_receiver"/>
</dbReference>
<dbReference type="PANTHER" id="PTHR43214">
    <property type="entry name" value="TWO-COMPONENT RESPONSE REGULATOR"/>
    <property type="match status" value="1"/>
</dbReference>
<sequence>MKKTNTIAIVFDDHLLFADSFSALVELLELFSAVHALTDKKELTHFLIKHPKVQIYLFLDYYLENGNSLTLINEVKRLNRQLIIIVMSSTISPAAITNILDYKPQGFISKSSGFDTILQCLTTIANGNQYICPVISEIVEHTHHMSKMALTPRELEILQYFAQGLSIAHTAEKAHLSKHTIVAHRRKMMSKVNVTSITELLLYARKNELI</sequence>
<dbReference type="PROSITE" id="PS50043">
    <property type="entry name" value="HTH_LUXR_2"/>
    <property type="match status" value="1"/>
</dbReference>
<evidence type="ECO:0000313" key="5">
    <source>
        <dbReference type="EMBL" id="SHG53548.1"/>
    </source>
</evidence>
<dbReference type="STRING" id="288992.SAMN04488522_1063"/>
<dbReference type="InterPro" id="IPR000792">
    <property type="entry name" value="Tscrpt_reg_LuxR_C"/>
</dbReference>
<dbReference type="Proteomes" id="UP000184287">
    <property type="component" value="Unassembled WGS sequence"/>
</dbReference>
<dbReference type="CDD" id="cd06170">
    <property type="entry name" value="LuxR_C_like"/>
    <property type="match status" value="1"/>
</dbReference>
<dbReference type="EMBL" id="FQUQ01000006">
    <property type="protein sequence ID" value="SHG53548.1"/>
    <property type="molecule type" value="Genomic_DNA"/>
</dbReference>